<dbReference type="GO" id="GO:0045892">
    <property type="term" value="P:negative regulation of DNA-templated transcription"/>
    <property type="evidence" value="ECO:0007669"/>
    <property type="project" value="TreeGrafter"/>
</dbReference>
<feature type="repeat" description="MBT" evidence="13">
    <location>
        <begin position="283"/>
        <end position="383"/>
    </location>
</feature>
<keyword evidence="4" id="KW-0677">Repeat</keyword>
<dbReference type="AlphaFoldDB" id="A0AAD8CS00"/>
<protein>
    <recommendedName>
        <fullName evidence="11">Lethal(3)malignant brain tumor-like protein 1</fullName>
    </recommendedName>
    <alternativeName>
        <fullName evidence="12">L(3)mbt protein homolog</fullName>
    </alternativeName>
</protein>
<name>A0AAD8CS00_ACIOX</name>
<dbReference type="InterPro" id="IPR036060">
    <property type="entry name" value="Znf_C2H2C_sf"/>
</dbReference>
<feature type="region of interest" description="Disordered" evidence="15">
    <location>
        <begin position="225"/>
        <end position="251"/>
    </location>
</feature>
<evidence type="ECO:0000259" key="16">
    <source>
        <dbReference type="PROSITE" id="PS50105"/>
    </source>
</evidence>
<keyword evidence="7" id="KW-0156">Chromatin regulator</keyword>
<feature type="region of interest" description="Disordered" evidence="15">
    <location>
        <begin position="841"/>
        <end position="895"/>
    </location>
</feature>
<dbReference type="PROSITE" id="PS51802">
    <property type="entry name" value="ZF_CCHHC"/>
    <property type="match status" value="1"/>
</dbReference>
<keyword evidence="10" id="KW-0539">Nucleus</keyword>
<dbReference type="SMART" id="SM00561">
    <property type="entry name" value="MBT"/>
    <property type="match status" value="3"/>
</dbReference>
<dbReference type="Gene3D" id="2.30.30.140">
    <property type="match status" value="3"/>
</dbReference>
<keyword evidence="8" id="KW-0805">Transcription regulation</keyword>
<evidence type="ECO:0000256" key="9">
    <source>
        <dbReference type="ARBA" id="ARBA00023163"/>
    </source>
</evidence>
<evidence type="ECO:0000313" key="18">
    <source>
        <dbReference type="Proteomes" id="UP001230051"/>
    </source>
</evidence>
<dbReference type="Pfam" id="PF00536">
    <property type="entry name" value="SAM_1"/>
    <property type="match status" value="1"/>
</dbReference>
<feature type="compositionally biased region" description="Pro residues" evidence="15">
    <location>
        <begin position="844"/>
        <end position="857"/>
    </location>
</feature>
<organism evidence="17 18">
    <name type="scientific">Acipenser oxyrinchus oxyrinchus</name>
    <dbReference type="NCBI Taxonomy" id="40147"/>
    <lineage>
        <taxon>Eukaryota</taxon>
        <taxon>Metazoa</taxon>
        <taxon>Chordata</taxon>
        <taxon>Craniata</taxon>
        <taxon>Vertebrata</taxon>
        <taxon>Euteleostomi</taxon>
        <taxon>Actinopterygii</taxon>
        <taxon>Chondrostei</taxon>
        <taxon>Acipenseriformes</taxon>
        <taxon>Acipenseridae</taxon>
        <taxon>Acipenser</taxon>
    </lineage>
</organism>
<comment type="subcellular location">
    <subcellularLocation>
        <location evidence="1">Nucleus</location>
    </subcellularLocation>
</comment>
<dbReference type="Pfam" id="PF01530">
    <property type="entry name" value="zf-C2HC"/>
    <property type="match status" value="1"/>
</dbReference>
<evidence type="ECO:0000256" key="6">
    <source>
        <dbReference type="ARBA" id="ARBA00022833"/>
    </source>
</evidence>
<dbReference type="PROSITE" id="PS51079">
    <property type="entry name" value="MBT"/>
    <property type="match status" value="3"/>
</dbReference>
<evidence type="ECO:0000256" key="15">
    <source>
        <dbReference type="SAM" id="MobiDB-lite"/>
    </source>
</evidence>
<evidence type="ECO:0000256" key="12">
    <source>
        <dbReference type="ARBA" id="ARBA00079425"/>
    </source>
</evidence>
<dbReference type="Gene3D" id="4.10.320.30">
    <property type="match status" value="1"/>
</dbReference>
<comment type="caution">
    <text evidence="17">The sequence shown here is derived from an EMBL/GenBank/DDBJ whole genome shotgun (WGS) entry which is preliminary data.</text>
</comment>
<dbReference type="EMBL" id="JAGXEW010000028">
    <property type="protein sequence ID" value="KAK1156205.1"/>
    <property type="molecule type" value="Genomic_DNA"/>
</dbReference>
<dbReference type="PROSITE" id="PS50105">
    <property type="entry name" value="SAM_DOMAIN"/>
    <property type="match status" value="1"/>
</dbReference>
<evidence type="ECO:0000256" key="2">
    <source>
        <dbReference type="ARBA" id="ARBA00022491"/>
    </source>
</evidence>
<evidence type="ECO:0000256" key="13">
    <source>
        <dbReference type="PROSITE-ProRule" id="PRU00459"/>
    </source>
</evidence>
<feature type="repeat" description="MBT" evidence="13">
    <location>
        <begin position="396"/>
        <end position="495"/>
    </location>
</feature>
<gene>
    <name evidence="17" type="primary">L3MBTL1</name>
    <name evidence="17" type="ORF">AOXY_G26335</name>
</gene>
<keyword evidence="5 14" id="KW-0863">Zinc-finger</keyword>
<evidence type="ECO:0000256" key="5">
    <source>
        <dbReference type="ARBA" id="ARBA00022771"/>
    </source>
</evidence>
<dbReference type="InterPro" id="IPR047362">
    <property type="entry name" value="MBT_L3MBTL1_rpt3"/>
</dbReference>
<feature type="repeat" description="MBT" evidence="13">
    <location>
        <begin position="504"/>
        <end position="599"/>
    </location>
</feature>
<proteinExistence type="predicted"/>
<dbReference type="InterPro" id="IPR013761">
    <property type="entry name" value="SAM/pointed_sf"/>
</dbReference>
<dbReference type="GO" id="GO:0042393">
    <property type="term" value="F:histone binding"/>
    <property type="evidence" value="ECO:0007669"/>
    <property type="project" value="TreeGrafter"/>
</dbReference>
<reference evidence="17" key="1">
    <citation type="submission" date="2022-02" db="EMBL/GenBank/DDBJ databases">
        <title>Atlantic sturgeon de novo genome assembly.</title>
        <authorList>
            <person name="Stock M."/>
            <person name="Klopp C."/>
            <person name="Guiguen Y."/>
            <person name="Cabau C."/>
            <person name="Parinello H."/>
            <person name="Santidrian Yebra-Pimentel E."/>
            <person name="Kuhl H."/>
            <person name="Dirks R.P."/>
            <person name="Guessner J."/>
            <person name="Wuertz S."/>
            <person name="Du K."/>
            <person name="Schartl M."/>
        </authorList>
    </citation>
    <scope>NUCLEOTIDE SEQUENCE</scope>
    <source>
        <strain evidence="17">STURGEONOMICS-FGT-2020</strain>
        <tissue evidence="17">Whole blood</tissue>
    </source>
</reference>
<feature type="compositionally biased region" description="Pro residues" evidence="15">
    <location>
        <begin position="867"/>
        <end position="891"/>
    </location>
</feature>
<keyword evidence="18" id="KW-1185">Reference proteome</keyword>
<dbReference type="InterPro" id="IPR050548">
    <property type="entry name" value="PcG_chromatin_remod_factors"/>
</dbReference>
<accession>A0AAD8CS00</accession>
<feature type="region of interest" description="Disordered" evidence="15">
    <location>
        <begin position="137"/>
        <end position="180"/>
    </location>
</feature>
<dbReference type="Gene3D" id="1.10.150.50">
    <property type="entry name" value="Transcription Factor, Ets-1"/>
    <property type="match status" value="1"/>
</dbReference>
<evidence type="ECO:0000256" key="11">
    <source>
        <dbReference type="ARBA" id="ARBA00068102"/>
    </source>
</evidence>
<evidence type="ECO:0000256" key="10">
    <source>
        <dbReference type="ARBA" id="ARBA00023242"/>
    </source>
</evidence>
<evidence type="ECO:0000256" key="7">
    <source>
        <dbReference type="ARBA" id="ARBA00022853"/>
    </source>
</evidence>
<evidence type="ECO:0000256" key="8">
    <source>
        <dbReference type="ARBA" id="ARBA00023015"/>
    </source>
</evidence>
<dbReference type="GO" id="GO:0008270">
    <property type="term" value="F:zinc ion binding"/>
    <property type="evidence" value="ECO:0007669"/>
    <property type="project" value="UniProtKB-KW"/>
</dbReference>
<dbReference type="CDD" id="cd09582">
    <property type="entry name" value="SAM_Scm-like-3MBT3_4"/>
    <property type="match status" value="1"/>
</dbReference>
<feature type="domain" description="SAM" evidence="16">
    <location>
        <begin position="773"/>
        <end position="837"/>
    </location>
</feature>
<keyword evidence="6" id="KW-0862">Zinc</keyword>
<dbReference type="SMART" id="SM00454">
    <property type="entry name" value="SAM"/>
    <property type="match status" value="1"/>
</dbReference>
<dbReference type="CDD" id="cd20137">
    <property type="entry name" value="MBT_L3MBTL1_rpt3"/>
    <property type="match status" value="1"/>
</dbReference>
<feature type="compositionally biased region" description="Polar residues" evidence="15">
    <location>
        <begin position="601"/>
        <end position="616"/>
    </location>
</feature>
<keyword evidence="2" id="KW-0678">Repressor</keyword>
<dbReference type="InterPro" id="IPR001660">
    <property type="entry name" value="SAM"/>
</dbReference>
<keyword evidence="3" id="KW-0479">Metal-binding</keyword>
<evidence type="ECO:0000256" key="3">
    <source>
        <dbReference type="ARBA" id="ARBA00022723"/>
    </source>
</evidence>
<dbReference type="SUPFAM" id="SSF103637">
    <property type="entry name" value="CCHHC domain"/>
    <property type="match status" value="1"/>
</dbReference>
<dbReference type="GO" id="GO:0003682">
    <property type="term" value="F:chromatin binding"/>
    <property type="evidence" value="ECO:0007669"/>
    <property type="project" value="TreeGrafter"/>
</dbReference>
<sequence>MRSDKSLPRKTTSAREDMSAKVGVEVLVVGEASPTADANAPLVANESSAPKTRPQTTAFILPATSSPLSLAVRNGEGPRVAMETPKVGGAGEPMTSTLTPQVGGACSVVRVLEWKEGVAVLPGSNLKVVSDWKAPVLEPSTEGPAGKEVETDRVPGQSTGKPVELTEEDSTGGNVGTCAGWSPGGEKGCVDELRREPLTDKSSGLDIATVAQVSVLNPEDLKPVKKRKRKEYLSQSDEESEMESMEERGESLKVLEENQSGCGPLGDGRQNRTVPGEMKKEAWTWSLYLEEQKAVAAPLKLFQECQSIPQAKNSFRVGMKLEGIDPQAQFSPFSLSLSQVCGYRMRLHFDGYSECHDFWVNANSPDIHPAGWCEKTEHKLYTPKGQRAEGCKEEEFSWASYLRLTKAQVAPRELFASPGGTAPPCSFQVGMKLEAVDRMNPSLICVATVTDVVDKRFLVHFDNWDDTYDYWCDETSPYIHPVGWCQERGRPLTPPQDYPDPDNFSWEKYLKDTGSTAVPAHCFKMRPQHGFQVNLKLETVDKRNPSLIRVATVEDIDEYRIKIHFDGWNHMYDYWIDSDSPDIHPAGWCERTGHPLKTPLRESNTQQPGPRDTLTSGQGGCASLACKGISHSRAKYSFNHRKCPTPGCDGSGHVTGRFTAHHCLSGCPLAERNQGRLKTELSDTEGPGAKRNLLVFGQRSKTSRHHGRIGRPPKCRKSQQRAYQSMSAEVMHPSLFMSALSAHPDRTLSLCWEQHCKLLPGVAGIHASNVATWSVEEVSSFVQNLTGCDEQARVFKDEMIDGEAFLLLTQTDIVKIMSIKLGPALKIYNAILVFKSTDDSLNPPNTPPPPVIPPALPTHPSTRDPHPSPPNTPPPPVIPTPALPTHPPPPAKGEQVIPATQYMHSTGEESTLIIFSEFASLEKLHVWVESIELRSPQTRTR</sequence>
<evidence type="ECO:0000256" key="4">
    <source>
        <dbReference type="ARBA" id="ARBA00022737"/>
    </source>
</evidence>
<dbReference type="SUPFAM" id="SSF63748">
    <property type="entry name" value="Tudor/PWWP/MBT"/>
    <property type="match status" value="3"/>
</dbReference>
<evidence type="ECO:0000256" key="1">
    <source>
        <dbReference type="ARBA" id="ARBA00004123"/>
    </source>
</evidence>
<dbReference type="Proteomes" id="UP001230051">
    <property type="component" value="Unassembled WGS sequence"/>
</dbReference>
<feature type="region of interest" description="Disordered" evidence="15">
    <location>
        <begin position="594"/>
        <end position="617"/>
    </location>
</feature>
<evidence type="ECO:0000313" key="17">
    <source>
        <dbReference type="EMBL" id="KAK1156205.1"/>
    </source>
</evidence>
<dbReference type="FunFam" id="4.10.320.30:FF:000001">
    <property type="entry name" value="Myelin transcription factor 1-like, a"/>
    <property type="match status" value="1"/>
</dbReference>
<dbReference type="InterPro" id="IPR002515">
    <property type="entry name" value="Znf_C2H2C"/>
</dbReference>
<dbReference type="Pfam" id="PF02820">
    <property type="entry name" value="MBT"/>
    <property type="match status" value="3"/>
</dbReference>
<evidence type="ECO:0000256" key="14">
    <source>
        <dbReference type="PROSITE-ProRule" id="PRU01143"/>
    </source>
</evidence>
<dbReference type="GO" id="GO:0005634">
    <property type="term" value="C:nucleus"/>
    <property type="evidence" value="ECO:0007669"/>
    <property type="project" value="UniProtKB-SubCell"/>
</dbReference>
<dbReference type="InterPro" id="IPR004092">
    <property type="entry name" value="Mbt"/>
</dbReference>
<dbReference type="CDD" id="cd20134">
    <property type="entry name" value="MBT_L3MBTL1_rpt2"/>
    <property type="match status" value="1"/>
</dbReference>
<dbReference type="PANTHER" id="PTHR12247">
    <property type="entry name" value="POLYCOMB GROUP PROTEIN"/>
    <property type="match status" value="1"/>
</dbReference>
<dbReference type="GO" id="GO:0006325">
    <property type="term" value="P:chromatin organization"/>
    <property type="evidence" value="ECO:0007669"/>
    <property type="project" value="UniProtKB-KW"/>
</dbReference>
<dbReference type="FunFam" id="2.30.30.140:FF:000007">
    <property type="entry name" value="Lethal(3)malignant brain tumor-like protein 1"/>
    <property type="match status" value="1"/>
</dbReference>
<dbReference type="PANTHER" id="PTHR12247:SF69">
    <property type="entry name" value="LETHAL(3)MALIGNANT BRAIN TUMOR-LIKE PROTEIN 1"/>
    <property type="match status" value="1"/>
</dbReference>
<dbReference type="SUPFAM" id="SSF47769">
    <property type="entry name" value="SAM/Pointed domain"/>
    <property type="match status" value="1"/>
</dbReference>
<keyword evidence="9" id="KW-0804">Transcription</keyword>